<organism evidence="3 4">
    <name type="scientific">Micromonospora pisi</name>
    <dbReference type="NCBI Taxonomy" id="589240"/>
    <lineage>
        <taxon>Bacteria</taxon>
        <taxon>Bacillati</taxon>
        <taxon>Actinomycetota</taxon>
        <taxon>Actinomycetes</taxon>
        <taxon>Micromonosporales</taxon>
        <taxon>Micromonosporaceae</taxon>
        <taxon>Micromonospora</taxon>
    </lineage>
</organism>
<comment type="caution">
    <text evidence="3">The sequence shown here is derived from an EMBL/GenBank/DDBJ whole genome shotgun (WGS) entry which is preliminary data.</text>
</comment>
<keyword evidence="4" id="KW-1185">Reference proteome</keyword>
<sequence length="225" mass="25036">MTTATATRDDTAIQNDLLAELKWEAQVQPNEVGVVVRDGVVTLTGWVDSYARRWAAERTAHRVRGVRGVANDIEVRFHGSAAPTDTDIAKAASRALDWDSFVPVEQIDVTVANGWVVLRGEVDWGYQKQAAERDLGRLSGVRGITNLISVRPGERVTPQERERDIRRALARVIEDNADKIVVRIEADTVILAGTVRSWMEREEARRVAWSSPGVREVDDRLGMGI</sequence>
<dbReference type="PROSITE" id="PS50914">
    <property type="entry name" value="BON"/>
    <property type="match status" value="3"/>
</dbReference>
<feature type="domain" description="BON" evidence="2">
    <location>
        <begin position="9"/>
        <end position="77"/>
    </location>
</feature>
<dbReference type="AlphaFoldDB" id="A0A495JGS7"/>
<dbReference type="Pfam" id="PF04972">
    <property type="entry name" value="BON"/>
    <property type="match status" value="3"/>
</dbReference>
<feature type="domain" description="BON" evidence="2">
    <location>
        <begin position="84"/>
        <end position="152"/>
    </location>
</feature>
<dbReference type="Gene3D" id="3.30.1340.30">
    <property type="match status" value="3"/>
</dbReference>
<dbReference type="EMBL" id="RBKT01000001">
    <property type="protein sequence ID" value="RKR88206.1"/>
    <property type="molecule type" value="Genomic_DNA"/>
</dbReference>
<proteinExistence type="predicted"/>
<dbReference type="OrthoDB" id="870892at2"/>
<evidence type="ECO:0000313" key="4">
    <source>
        <dbReference type="Proteomes" id="UP000277671"/>
    </source>
</evidence>
<name>A0A495JGS7_9ACTN</name>
<dbReference type="InterPro" id="IPR014004">
    <property type="entry name" value="Transpt-assoc_nodulatn_dom_bac"/>
</dbReference>
<dbReference type="PANTHER" id="PTHR34606:SF4">
    <property type="entry name" value="OUTER MEMBRANE LIPOPROTEIN DOLP"/>
    <property type="match status" value="1"/>
</dbReference>
<accession>A0A495JGS7</accession>
<reference evidence="3 4" key="1">
    <citation type="submission" date="2018-10" db="EMBL/GenBank/DDBJ databases">
        <title>Sequencing the genomes of 1000 actinobacteria strains.</title>
        <authorList>
            <person name="Klenk H.-P."/>
        </authorList>
    </citation>
    <scope>NUCLEOTIDE SEQUENCE [LARGE SCALE GENOMIC DNA]</scope>
    <source>
        <strain evidence="3 4">DSM 45175</strain>
    </source>
</reference>
<dbReference type="RefSeq" id="WP_121156850.1">
    <property type="nucleotide sequence ID" value="NZ_RBKT01000001.1"/>
</dbReference>
<feature type="domain" description="BON" evidence="2">
    <location>
        <begin position="157"/>
        <end position="225"/>
    </location>
</feature>
<evidence type="ECO:0000259" key="2">
    <source>
        <dbReference type="PROSITE" id="PS50914"/>
    </source>
</evidence>
<keyword evidence="1" id="KW-0732">Signal</keyword>
<gene>
    <name evidence="3" type="ORF">BDK92_2514</name>
</gene>
<dbReference type="PANTHER" id="PTHR34606">
    <property type="entry name" value="BON DOMAIN-CONTAINING PROTEIN"/>
    <property type="match status" value="1"/>
</dbReference>
<evidence type="ECO:0000313" key="3">
    <source>
        <dbReference type="EMBL" id="RKR88206.1"/>
    </source>
</evidence>
<evidence type="ECO:0000256" key="1">
    <source>
        <dbReference type="ARBA" id="ARBA00022729"/>
    </source>
</evidence>
<dbReference type="InterPro" id="IPR051686">
    <property type="entry name" value="Lipoprotein_DolP"/>
</dbReference>
<dbReference type="Proteomes" id="UP000277671">
    <property type="component" value="Unassembled WGS sequence"/>
</dbReference>
<protein>
    <submittedName>
        <fullName evidence="3">Osmotically-inducible protein OsmY</fullName>
    </submittedName>
</protein>
<dbReference type="SMART" id="SM00749">
    <property type="entry name" value="BON"/>
    <property type="match status" value="3"/>
</dbReference>
<dbReference type="InterPro" id="IPR007055">
    <property type="entry name" value="BON_dom"/>
</dbReference>